<dbReference type="GO" id="GO:0016042">
    <property type="term" value="P:lipid catabolic process"/>
    <property type="evidence" value="ECO:0007669"/>
    <property type="project" value="UniProtKB-UniRule"/>
</dbReference>
<dbReference type="PROSITE" id="PS50850">
    <property type="entry name" value="MFS"/>
    <property type="match status" value="1"/>
</dbReference>
<evidence type="ECO:0000259" key="10">
    <source>
        <dbReference type="PROSITE" id="PS50042"/>
    </source>
</evidence>
<dbReference type="PANTHER" id="PTHR42718:SF48">
    <property type="entry name" value="CONSERVED TWO-DOMAIN MEMBRANE PROTEIN-RELATED"/>
    <property type="match status" value="1"/>
</dbReference>
<feature type="active site" description="Nucleophile" evidence="7">
    <location>
        <position position="831"/>
    </location>
</feature>
<dbReference type="AlphaFoldDB" id="A0A916T565"/>
<evidence type="ECO:0000313" key="14">
    <source>
        <dbReference type="Proteomes" id="UP000636793"/>
    </source>
</evidence>
<dbReference type="PANTHER" id="PTHR42718">
    <property type="entry name" value="MAJOR FACILITATOR SUPERFAMILY MULTIDRUG TRANSPORTER MFSC"/>
    <property type="match status" value="1"/>
</dbReference>
<dbReference type="InterPro" id="IPR016035">
    <property type="entry name" value="Acyl_Trfase/lysoPLipase"/>
</dbReference>
<comment type="caution">
    <text evidence="13">The sequence shown here is derived from an EMBL/GenBank/DDBJ whole genome shotgun (WGS) entry which is preliminary data.</text>
</comment>
<reference evidence="13" key="1">
    <citation type="journal article" date="2014" name="Int. J. Syst. Evol. Microbiol.">
        <title>Complete genome sequence of Corynebacterium casei LMG S-19264T (=DSM 44701T), isolated from a smear-ripened cheese.</title>
        <authorList>
            <consortium name="US DOE Joint Genome Institute (JGI-PGF)"/>
            <person name="Walter F."/>
            <person name="Albersmeier A."/>
            <person name="Kalinowski J."/>
            <person name="Ruckert C."/>
        </authorList>
    </citation>
    <scope>NUCLEOTIDE SEQUENCE</scope>
    <source>
        <strain evidence="13">CGMCC 1.15085</strain>
    </source>
</reference>
<evidence type="ECO:0000259" key="11">
    <source>
        <dbReference type="PROSITE" id="PS50850"/>
    </source>
</evidence>
<dbReference type="SUPFAM" id="SSF103473">
    <property type="entry name" value="MFS general substrate transporter"/>
    <property type="match status" value="1"/>
</dbReference>
<dbReference type="PROSITE" id="PS00889">
    <property type="entry name" value="CNMP_BINDING_2"/>
    <property type="match status" value="1"/>
</dbReference>
<dbReference type="Pfam" id="PF00027">
    <property type="entry name" value="cNMP_binding"/>
    <property type="match status" value="1"/>
</dbReference>
<evidence type="ECO:0000256" key="9">
    <source>
        <dbReference type="SAM" id="Phobius"/>
    </source>
</evidence>
<feature type="transmembrane region" description="Helical" evidence="9">
    <location>
        <begin position="32"/>
        <end position="55"/>
    </location>
</feature>
<dbReference type="InterPro" id="IPR000595">
    <property type="entry name" value="cNMP-bd_dom"/>
</dbReference>
<dbReference type="PROSITE" id="PS51635">
    <property type="entry name" value="PNPLA"/>
    <property type="match status" value="1"/>
</dbReference>
<evidence type="ECO:0000256" key="3">
    <source>
        <dbReference type="ARBA" id="ARBA00022692"/>
    </source>
</evidence>
<feature type="transmembrane region" description="Helical" evidence="9">
    <location>
        <begin position="289"/>
        <end position="312"/>
    </location>
</feature>
<evidence type="ECO:0000256" key="8">
    <source>
        <dbReference type="SAM" id="MobiDB-lite"/>
    </source>
</evidence>
<comment type="subcellular location">
    <subcellularLocation>
        <location evidence="1">Cell membrane</location>
        <topology evidence="1">Multi-pass membrane protein</topology>
    </subcellularLocation>
</comment>
<organism evidence="13 14">
    <name type="scientific">Flexivirga endophytica</name>
    <dbReference type="NCBI Taxonomy" id="1849103"/>
    <lineage>
        <taxon>Bacteria</taxon>
        <taxon>Bacillati</taxon>
        <taxon>Actinomycetota</taxon>
        <taxon>Actinomycetes</taxon>
        <taxon>Micrococcales</taxon>
        <taxon>Dermacoccaceae</taxon>
        <taxon>Flexivirga</taxon>
    </lineage>
</organism>
<dbReference type="CDD" id="cd07205">
    <property type="entry name" value="Pat_PNPLA6_PNPLA7_NTE1_like"/>
    <property type="match status" value="1"/>
</dbReference>
<dbReference type="GO" id="GO:0004622">
    <property type="term" value="F:phosphatidylcholine lysophospholipase activity"/>
    <property type="evidence" value="ECO:0007669"/>
    <property type="project" value="UniProtKB-ARBA"/>
</dbReference>
<feature type="transmembrane region" description="Helical" evidence="9">
    <location>
        <begin position="225"/>
        <end position="243"/>
    </location>
</feature>
<dbReference type="Gene3D" id="2.60.120.10">
    <property type="entry name" value="Jelly Rolls"/>
    <property type="match status" value="1"/>
</dbReference>
<dbReference type="Gene3D" id="1.20.1250.20">
    <property type="entry name" value="MFS general substrate transporter like domains"/>
    <property type="match status" value="1"/>
</dbReference>
<keyword evidence="7" id="KW-0378">Hydrolase</keyword>
<feature type="transmembrane region" description="Helical" evidence="9">
    <location>
        <begin position="249"/>
        <end position="268"/>
    </location>
</feature>
<feature type="transmembrane region" description="Helical" evidence="9">
    <location>
        <begin position="67"/>
        <end position="88"/>
    </location>
</feature>
<feature type="transmembrane region" description="Helical" evidence="9">
    <location>
        <begin position="186"/>
        <end position="204"/>
    </location>
</feature>
<proteinExistence type="inferred from homology"/>
<dbReference type="InterPro" id="IPR014710">
    <property type="entry name" value="RmlC-like_jellyroll"/>
</dbReference>
<dbReference type="SUPFAM" id="SSF51206">
    <property type="entry name" value="cAMP-binding domain-like"/>
    <property type="match status" value="1"/>
</dbReference>
<keyword evidence="3 9" id="KW-0812">Transmembrane</keyword>
<evidence type="ECO:0000259" key="12">
    <source>
        <dbReference type="PROSITE" id="PS51635"/>
    </source>
</evidence>
<gene>
    <name evidence="13" type="ORF">GCM10011492_23430</name>
</gene>
<dbReference type="GO" id="GO:0005886">
    <property type="term" value="C:plasma membrane"/>
    <property type="evidence" value="ECO:0007669"/>
    <property type="project" value="UniProtKB-SubCell"/>
</dbReference>
<dbReference type="InterPro" id="IPR018490">
    <property type="entry name" value="cNMP-bd_dom_sf"/>
</dbReference>
<feature type="transmembrane region" description="Helical" evidence="9">
    <location>
        <begin position="100"/>
        <end position="119"/>
    </location>
</feature>
<dbReference type="GO" id="GO:0022857">
    <property type="term" value="F:transmembrane transporter activity"/>
    <property type="evidence" value="ECO:0007669"/>
    <property type="project" value="InterPro"/>
</dbReference>
<keyword evidence="7" id="KW-0442">Lipid degradation</keyword>
<dbReference type="Pfam" id="PF07690">
    <property type="entry name" value="MFS_1"/>
    <property type="match status" value="1"/>
</dbReference>
<dbReference type="Gene3D" id="3.40.1090.10">
    <property type="entry name" value="Cytosolic phospholipase A2 catalytic domain"/>
    <property type="match status" value="2"/>
</dbReference>
<feature type="transmembrane region" description="Helical" evidence="9">
    <location>
        <begin position="349"/>
        <end position="368"/>
    </location>
</feature>
<feature type="domain" description="PNPLA" evidence="12">
    <location>
        <begin position="798"/>
        <end position="958"/>
    </location>
</feature>
<keyword evidence="5 7" id="KW-0443">Lipid metabolism</keyword>
<evidence type="ECO:0000256" key="5">
    <source>
        <dbReference type="ARBA" id="ARBA00023098"/>
    </source>
</evidence>
<dbReference type="CDD" id="cd00038">
    <property type="entry name" value="CAP_ED"/>
    <property type="match status" value="1"/>
</dbReference>
<feature type="domain" description="Cyclic nucleotide-binding" evidence="10">
    <location>
        <begin position="516"/>
        <end position="614"/>
    </location>
</feature>
<sequence length="1069" mass="112063">MALRYDVETQDDSSGRIPPRPKARRARIPERTVLLVASGGALLAFLDVTIVNIAFPSIRDSFTTVSIGTISWVLNAYNIIFAAFLIIFGRLGDLIGRRRVYLLGVGVFTLSSAVCALSPSVEVLIAARVVQALGAAMLVPASLAVVIDGFPAARRARAVGLWSAAAAVAAGLGPPVGGALVEAGGWRWAFWVNVPLGAGAWLLGRRNLVDSRAPGRRRLPDIRGALLLTGALALATTVIIKASEWGGSSVTLWVVAGGAVLLFGCFVLSSVRHPVPVLDLAMMRYRPFLVANIATAVAGVGFFAYMLTNVLWLQYVWHYTVLESGLALVPGAVAAAATAGLLEPVAERLGYRWVIAAGFVVWVLSYVWYVEAVGTSPAFLAQWLPGQIISGIGVGATLPLLAAAGLVTQPGDKFGTASAVISSTRQVGGTIGIALLVAILGTPTALNVVPNLRHGWQISIYCFAAGAVIALCLGPIRQRAGNAAADAATAAGARVQQPDTSSVVLSGDLPPEEHSLFRRLPESTRIQLNAAGPRWTVPAGDWLMRRGETADRMFVLLSGRAEVVIGDEVVRELGPGAVIGELALLTGGERSASVRARRDCEVLEISKALMDKTIAQDPVALSALVTVLAGRLADARPPVTRTAARPGLVAVIGAGPGADADAVAALLHTALSRRLRVALLPGHSPRAEIDRAESDNRLVLVVSPTQDTESAARCAREADVVVLVGRMAEAPPSAILPTHARPELVLVGATTATSRDAWLLAVDPWRVSRLTDRDVVAGHAPSAIQGLADRLSGEALGLVFGGGGARALSQVGVLLELEAAGVRVDRLAGTSMGAVIAGMYATGVTADEVSDTAYQEFVRESILSDYHLPRTSLARGARVRRALQRSYRDLRIEQLPRGFRCVSTDLLTRTSVVHRSGSLADAIGASSQLPVLLPPIARDGRLLVDGGVLDNLPVGTLTERNEGPIIAVGVSMSGQHRATVPGQPARPVRVPPLGETLLRTLMIGGGTPADAARLGAWVLTPHSMGVGLLEFHQFDRMVESGRAAARALLEQTGGDLSAGSVDARRRESR</sequence>
<dbReference type="SUPFAM" id="SSF52151">
    <property type="entry name" value="FabD/lysophospholipase-like"/>
    <property type="match status" value="1"/>
</dbReference>
<reference evidence="13" key="2">
    <citation type="submission" date="2020-09" db="EMBL/GenBank/DDBJ databases">
        <authorList>
            <person name="Sun Q."/>
            <person name="Zhou Y."/>
        </authorList>
    </citation>
    <scope>NUCLEOTIDE SEQUENCE</scope>
    <source>
        <strain evidence="13">CGMCC 1.15085</strain>
    </source>
</reference>
<feature type="transmembrane region" description="Helical" evidence="9">
    <location>
        <begin position="324"/>
        <end position="342"/>
    </location>
</feature>
<feature type="transmembrane region" description="Helical" evidence="9">
    <location>
        <begin position="159"/>
        <end position="180"/>
    </location>
</feature>
<dbReference type="InterPro" id="IPR002641">
    <property type="entry name" value="PNPLA_dom"/>
</dbReference>
<evidence type="ECO:0000256" key="4">
    <source>
        <dbReference type="ARBA" id="ARBA00022989"/>
    </source>
</evidence>
<protein>
    <submittedName>
        <fullName evidence="13">MFS transporter</fullName>
    </submittedName>
</protein>
<keyword evidence="14" id="KW-1185">Reference proteome</keyword>
<feature type="domain" description="Major facilitator superfamily (MFS) profile" evidence="11">
    <location>
        <begin position="33"/>
        <end position="482"/>
    </location>
</feature>
<dbReference type="RefSeq" id="WP_188837177.1">
    <property type="nucleotide sequence ID" value="NZ_BMHI01000003.1"/>
</dbReference>
<feature type="short sequence motif" description="GXSXG" evidence="7">
    <location>
        <begin position="829"/>
        <end position="833"/>
    </location>
</feature>
<feature type="transmembrane region" description="Helical" evidence="9">
    <location>
        <begin position="427"/>
        <end position="446"/>
    </location>
</feature>
<name>A0A916T565_9MICO</name>
<dbReference type="InterPro" id="IPR020846">
    <property type="entry name" value="MFS_dom"/>
</dbReference>
<dbReference type="Proteomes" id="UP000636793">
    <property type="component" value="Unassembled WGS sequence"/>
</dbReference>
<evidence type="ECO:0000256" key="6">
    <source>
        <dbReference type="ARBA" id="ARBA00023136"/>
    </source>
</evidence>
<dbReference type="PROSITE" id="PS50042">
    <property type="entry name" value="CNMP_BINDING_3"/>
    <property type="match status" value="1"/>
</dbReference>
<feature type="short sequence motif" description="DGA/G" evidence="7">
    <location>
        <begin position="945"/>
        <end position="947"/>
    </location>
</feature>
<evidence type="ECO:0000256" key="7">
    <source>
        <dbReference type="PROSITE-ProRule" id="PRU01161"/>
    </source>
</evidence>
<dbReference type="InterPro" id="IPR011701">
    <property type="entry name" value="MFS"/>
</dbReference>
<feature type="transmembrane region" description="Helical" evidence="9">
    <location>
        <begin position="388"/>
        <end position="407"/>
    </location>
</feature>
<comment type="caution">
    <text evidence="7">Lacks conserved residue(s) required for the propagation of feature annotation.</text>
</comment>
<evidence type="ECO:0000256" key="1">
    <source>
        <dbReference type="ARBA" id="ARBA00004651"/>
    </source>
</evidence>
<feature type="active site" description="Proton acceptor" evidence="7">
    <location>
        <position position="945"/>
    </location>
</feature>
<comment type="similarity">
    <text evidence="2">Belongs to the NTE family.</text>
</comment>
<feature type="transmembrane region" description="Helical" evidence="9">
    <location>
        <begin position="125"/>
        <end position="147"/>
    </location>
</feature>
<dbReference type="Pfam" id="PF01734">
    <property type="entry name" value="Patatin"/>
    <property type="match status" value="1"/>
</dbReference>
<evidence type="ECO:0000256" key="2">
    <source>
        <dbReference type="ARBA" id="ARBA00006636"/>
    </source>
</evidence>
<dbReference type="SMART" id="SM00100">
    <property type="entry name" value="cNMP"/>
    <property type="match status" value="1"/>
</dbReference>
<dbReference type="InterPro" id="IPR036259">
    <property type="entry name" value="MFS_trans_sf"/>
</dbReference>
<dbReference type="InterPro" id="IPR018488">
    <property type="entry name" value="cNMP-bd_CS"/>
</dbReference>
<evidence type="ECO:0000313" key="13">
    <source>
        <dbReference type="EMBL" id="GGB32050.1"/>
    </source>
</evidence>
<keyword evidence="4 9" id="KW-1133">Transmembrane helix</keyword>
<keyword evidence="6 9" id="KW-0472">Membrane</keyword>
<dbReference type="CDD" id="cd17321">
    <property type="entry name" value="MFS_MMR_MDR_like"/>
    <property type="match status" value="1"/>
</dbReference>
<dbReference type="Gene3D" id="1.20.1720.10">
    <property type="entry name" value="Multidrug resistance protein D"/>
    <property type="match status" value="1"/>
</dbReference>
<accession>A0A916T565</accession>
<dbReference type="EMBL" id="BMHI01000003">
    <property type="protein sequence ID" value="GGB32050.1"/>
    <property type="molecule type" value="Genomic_DNA"/>
</dbReference>
<feature type="region of interest" description="Disordered" evidence="8">
    <location>
        <begin position="1"/>
        <end position="24"/>
    </location>
</feature>